<feature type="transmembrane region" description="Helical" evidence="1">
    <location>
        <begin position="63"/>
        <end position="89"/>
    </location>
</feature>
<feature type="transmembrane region" description="Helical" evidence="1">
    <location>
        <begin position="110"/>
        <end position="131"/>
    </location>
</feature>
<comment type="caution">
    <text evidence="2">The sequence shown here is derived from an EMBL/GenBank/DDBJ whole genome shotgun (WGS) entry which is preliminary data.</text>
</comment>
<evidence type="ECO:0000256" key="1">
    <source>
        <dbReference type="SAM" id="Phobius"/>
    </source>
</evidence>
<proteinExistence type="predicted"/>
<name>A0A543EJC8_9FLAO</name>
<keyword evidence="1" id="KW-1133">Transmembrane helix</keyword>
<evidence type="ECO:0000313" key="3">
    <source>
        <dbReference type="Proteomes" id="UP000316437"/>
    </source>
</evidence>
<keyword evidence="1" id="KW-0812">Transmembrane</keyword>
<gene>
    <name evidence="2" type="ORF">FB551_1384</name>
</gene>
<evidence type="ECO:0000313" key="2">
    <source>
        <dbReference type="EMBL" id="TQM21690.1"/>
    </source>
</evidence>
<feature type="transmembrane region" description="Helical" evidence="1">
    <location>
        <begin position="6"/>
        <end position="24"/>
    </location>
</feature>
<dbReference type="Proteomes" id="UP000316437">
    <property type="component" value="Unassembled WGS sequence"/>
</dbReference>
<dbReference type="EMBL" id="VFPD01000001">
    <property type="protein sequence ID" value="TQM21690.1"/>
    <property type="molecule type" value="Genomic_DNA"/>
</dbReference>
<protein>
    <submittedName>
        <fullName evidence="2">Uncharacterized protein</fullName>
    </submittedName>
</protein>
<sequence length="132" mass="15441">MLLDSQSLYIFLGGFGQIILWLSYKILKNRTTYLIVLFFTILIALFGYLNINRETLKMPNGNAATFAFLPLLYMVYYWILRNLFLIIFGNEPLLTGYMQSSWEQGEYRKLHMGDAVFTILTLILPFLTTLLF</sequence>
<accession>A0A543EJC8</accession>
<organism evidence="2 3">
    <name type="scientific">Chryseobacterium aquifrigidense</name>
    <dbReference type="NCBI Taxonomy" id="558021"/>
    <lineage>
        <taxon>Bacteria</taxon>
        <taxon>Pseudomonadati</taxon>
        <taxon>Bacteroidota</taxon>
        <taxon>Flavobacteriia</taxon>
        <taxon>Flavobacteriales</taxon>
        <taxon>Weeksellaceae</taxon>
        <taxon>Chryseobacterium group</taxon>
        <taxon>Chryseobacterium</taxon>
    </lineage>
</organism>
<keyword evidence="3" id="KW-1185">Reference proteome</keyword>
<keyword evidence="1" id="KW-0472">Membrane</keyword>
<dbReference type="AlphaFoldDB" id="A0A543EJC8"/>
<feature type="transmembrane region" description="Helical" evidence="1">
    <location>
        <begin position="31"/>
        <end position="51"/>
    </location>
</feature>
<reference evidence="2 3" key="1">
    <citation type="submission" date="2019-06" db="EMBL/GenBank/DDBJ databases">
        <title>Sorghum-associated microbial communities from plants grown in Nebraska, USA.</title>
        <authorList>
            <person name="Schachtman D."/>
        </authorList>
    </citation>
    <scope>NUCLEOTIDE SEQUENCE [LARGE SCALE GENOMIC DNA]</scope>
    <source>
        <strain evidence="2 3">110</strain>
    </source>
</reference>